<dbReference type="AlphaFoldDB" id="A0A8J8G9J3"/>
<dbReference type="RefSeq" id="WP_173780188.1">
    <property type="nucleotide sequence ID" value="NZ_JABSNO010000024.1"/>
</dbReference>
<organism evidence="1 2">
    <name type="scientific">Frigoriflavimonas asaccharolytica</name>
    <dbReference type="NCBI Taxonomy" id="2735899"/>
    <lineage>
        <taxon>Bacteria</taxon>
        <taxon>Pseudomonadati</taxon>
        <taxon>Bacteroidota</taxon>
        <taxon>Flavobacteriia</taxon>
        <taxon>Flavobacteriales</taxon>
        <taxon>Weeksellaceae</taxon>
        <taxon>Frigoriflavimonas</taxon>
    </lineage>
</organism>
<evidence type="ECO:0000313" key="2">
    <source>
        <dbReference type="Proteomes" id="UP000610746"/>
    </source>
</evidence>
<proteinExistence type="predicted"/>
<keyword evidence="2" id="KW-1185">Reference proteome</keyword>
<protein>
    <submittedName>
        <fullName evidence="1">Uncharacterized protein</fullName>
    </submittedName>
</protein>
<name>A0A8J8G9J3_9FLAO</name>
<accession>A0A8J8G9J3</accession>
<evidence type="ECO:0000313" key="1">
    <source>
        <dbReference type="EMBL" id="NRS93638.1"/>
    </source>
</evidence>
<gene>
    <name evidence="1" type="ORF">HNQ03_002729</name>
</gene>
<sequence>MIYKSPFINPLWQANRVGAYINNPNFTLVLEEAKTEILAYRTHYIRGIVSTDGIELYDLFKVEIPNL</sequence>
<dbReference type="EMBL" id="JABSNO010000024">
    <property type="protein sequence ID" value="NRS93638.1"/>
    <property type="molecule type" value="Genomic_DNA"/>
</dbReference>
<comment type="caution">
    <text evidence="1">The sequence shown here is derived from an EMBL/GenBank/DDBJ whole genome shotgun (WGS) entry which is preliminary data.</text>
</comment>
<reference evidence="1" key="1">
    <citation type="submission" date="2020-05" db="EMBL/GenBank/DDBJ databases">
        <title>Genomic Encyclopedia of Type Strains, Phase IV (KMG-V): Genome sequencing to study the core and pangenomes of soil and plant-associated prokaryotes.</title>
        <authorList>
            <person name="Whitman W."/>
        </authorList>
    </citation>
    <scope>NUCLEOTIDE SEQUENCE</scope>
    <source>
        <strain evidence="1">16F</strain>
    </source>
</reference>
<dbReference type="Proteomes" id="UP000610746">
    <property type="component" value="Unassembled WGS sequence"/>
</dbReference>